<sequence length="47" mass="5514">MLSQRQGLRKCGENHSFPHQTSAVWQLEYLSVSCHTLPTQHLHSRFH</sequence>
<evidence type="ECO:0000313" key="2">
    <source>
        <dbReference type="Proteomes" id="UP000324222"/>
    </source>
</evidence>
<protein>
    <submittedName>
        <fullName evidence="1">Uncharacterized protein</fullName>
    </submittedName>
</protein>
<evidence type="ECO:0000313" key="1">
    <source>
        <dbReference type="EMBL" id="MPC64009.1"/>
    </source>
</evidence>
<keyword evidence="2" id="KW-1185">Reference proteome</keyword>
<organism evidence="1 2">
    <name type="scientific">Portunus trituberculatus</name>
    <name type="common">Swimming crab</name>
    <name type="synonym">Neptunus trituberculatus</name>
    <dbReference type="NCBI Taxonomy" id="210409"/>
    <lineage>
        <taxon>Eukaryota</taxon>
        <taxon>Metazoa</taxon>
        <taxon>Ecdysozoa</taxon>
        <taxon>Arthropoda</taxon>
        <taxon>Crustacea</taxon>
        <taxon>Multicrustacea</taxon>
        <taxon>Malacostraca</taxon>
        <taxon>Eumalacostraca</taxon>
        <taxon>Eucarida</taxon>
        <taxon>Decapoda</taxon>
        <taxon>Pleocyemata</taxon>
        <taxon>Brachyura</taxon>
        <taxon>Eubrachyura</taxon>
        <taxon>Portunoidea</taxon>
        <taxon>Portunidae</taxon>
        <taxon>Portuninae</taxon>
        <taxon>Portunus</taxon>
    </lineage>
</organism>
<dbReference type="EMBL" id="VSRR010021535">
    <property type="protein sequence ID" value="MPC64009.1"/>
    <property type="molecule type" value="Genomic_DNA"/>
</dbReference>
<gene>
    <name evidence="1" type="ORF">E2C01_058119</name>
</gene>
<comment type="caution">
    <text evidence="1">The sequence shown here is derived from an EMBL/GenBank/DDBJ whole genome shotgun (WGS) entry which is preliminary data.</text>
</comment>
<proteinExistence type="predicted"/>
<accession>A0A5B7H249</accession>
<dbReference type="AlphaFoldDB" id="A0A5B7H249"/>
<name>A0A5B7H249_PORTR</name>
<reference evidence="1 2" key="1">
    <citation type="submission" date="2019-05" db="EMBL/GenBank/DDBJ databases">
        <title>Another draft genome of Portunus trituberculatus and its Hox gene families provides insights of decapod evolution.</title>
        <authorList>
            <person name="Jeong J.-H."/>
            <person name="Song I."/>
            <person name="Kim S."/>
            <person name="Choi T."/>
            <person name="Kim D."/>
            <person name="Ryu S."/>
            <person name="Kim W."/>
        </authorList>
    </citation>
    <scope>NUCLEOTIDE SEQUENCE [LARGE SCALE GENOMIC DNA]</scope>
    <source>
        <tissue evidence="1">Muscle</tissue>
    </source>
</reference>
<dbReference type="Proteomes" id="UP000324222">
    <property type="component" value="Unassembled WGS sequence"/>
</dbReference>